<proteinExistence type="predicted"/>
<name>A0A9P6DWR7_9AGAM</name>
<keyword evidence="2" id="KW-1185">Reference proteome</keyword>
<dbReference type="EMBL" id="MU128967">
    <property type="protein sequence ID" value="KAF9513923.1"/>
    <property type="molecule type" value="Genomic_DNA"/>
</dbReference>
<dbReference type="OrthoDB" id="3269075at2759"/>
<accession>A0A9P6DWR7</accession>
<dbReference type="AlphaFoldDB" id="A0A9P6DWR7"/>
<evidence type="ECO:0000313" key="2">
    <source>
        <dbReference type="Proteomes" id="UP000886523"/>
    </source>
</evidence>
<comment type="caution">
    <text evidence="1">The sequence shown here is derived from an EMBL/GenBank/DDBJ whole genome shotgun (WGS) entry which is preliminary data.</text>
</comment>
<evidence type="ECO:0000313" key="1">
    <source>
        <dbReference type="EMBL" id="KAF9513923.1"/>
    </source>
</evidence>
<reference evidence="1" key="1">
    <citation type="journal article" date="2020" name="Nat. Commun.">
        <title>Large-scale genome sequencing of mycorrhizal fungi provides insights into the early evolution of symbiotic traits.</title>
        <authorList>
            <person name="Miyauchi S."/>
            <person name="Kiss E."/>
            <person name="Kuo A."/>
            <person name="Drula E."/>
            <person name="Kohler A."/>
            <person name="Sanchez-Garcia M."/>
            <person name="Morin E."/>
            <person name="Andreopoulos B."/>
            <person name="Barry K.W."/>
            <person name="Bonito G."/>
            <person name="Buee M."/>
            <person name="Carver A."/>
            <person name="Chen C."/>
            <person name="Cichocki N."/>
            <person name="Clum A."/>
            <person name="Culley D."/>
            <person name="Crous P.W."/>
            <person name="Fauchery L."/>
            <person name="Girlanda M."/>
            <person name="Hayes R.D."/>
            <person name="Keri Z."/>
            <person name="LaButti K."/>
            <person name="Lipzen A."/>
            <person name="Lombard V."/>
            <person name="Magnuson J."/>
            <person name="Maillard F."/>
            <person name="Murat C."/>
            <person name="Nolan M."/>
            <person name="Ohm R.A."/>
            <person name="Pangilinan J."/>
            <person name="Pereira M.F."/>
            <person name="Perotto S."/>
            <person name="Peter M."/>
            <person name="Pfister S."/>
            <person name="Riley R."/>
            <person name="Sitrit Y."/>
            <person name="Stielow J.B."/>
            <person name="Szollosi G."/>
            <person name="Zifcakova L."/>
            <person name="Stursova M."/>
            <person name="Spatafora J.W."/>
            <person name="Tedersoo L."/>
            <person name="Vaario L.M."/>
            <person name="Yamada A."/>
            <person name="Yan M."/>
            <person name="Wang P."/>
            <person name="Xu J."/>
            <person name="Bruns T."/>
            <person name="Baldrian P."/>
            <person name="Vilgalys R."/>
            <person name="Dunand C."/>
            <person name="Henrissat B."/>
            <person name="Grigoriev I.V."/>
            <person name="Hibbett D."/>
            <person name="Nagy L.G."/>
            <person name="Martin F.M."/>
        </authorList>
    </citation>
    <scope>NUCLEOTIDE SEQUENCE</scope>
    <source>
        <strain evidence="1">UP504</strain>
    </source>
</reference>
<gene>
    <name evidence="1" type="ORF">BS47DRAFT_1362140</name>
</gene>
<dbReference type="Proteomes" id="UP000886523">
    <property type="component" value="Unassembled WGS sequence"/>
</dbReference>
<organism evidence="1 2">
    <name type="scientific">Hydnum rufescens UP504</name>
    <dbReference type="NCBI Taxonomy" id="1448309"/>
    <lineage>
        <taxon>Eukaryota</taxon>
        <taxon>Fungi</taxon>
        <taxon>Dikarya</taxon>
        <taxon>Basidiomycota</taxon>
        <taxon>Agaricomycotina</taxon>
        <taxon>Agaricomycetes</taxon>
        <taxon>Cantharellales</taxon>
        <taxon>Hydnaceae</taxon>
        <taxon>Hydnum</taxon>
    </lineage>
</organism>
<protein>
    <submittedName>
        <fullName evidence="1">Uncharacterized protein</fullName>
    </submittedName>
</protein>
<sequence length="301" mass="33244">MGKRKANEDLEATLVPKASHIKKSSLKAAAAEESSSSFKVLWGSLLFSDSVKNAKDEDHKKITNGKPKKLYHGQLAAAIFDIPEGVEHSKYSANTSVLQKTYAKLNKELGQAGVRLDPEQVIPDSDIVNMLNEICKDFPWWDQLNPLWCEMPRYTTHLITNSASGVAKLWADLEELVLTPSAVDTINDVPANDIPDFEPLPISLGEDSENEDQTCQDVDQWHMENMAKIKAKSQHMAMKHKIKLAELAYHTAELSCSLAGSSSSASPLMDHTSYPSSPKFDPFPLTHSIHIPHSSLDALQA</sequence>